<dbReference type="CDD" id="cd00118">
    <property type="entry name" value="LysM"/>
    <property type="match status" value="3"/>
</dbReference>
<dbReference type="SUPFAM" id="SSF54106">
    <property type="entry name" value="LysM domain"/>
    <property type="match status" value="3"/>
</dbReference>
<keyword evidence="4" id="KW-1185">Reference proteome</keyword>
<dbReference type="Gene3D" id="3.10.350.10">
    <property type="entry name" value="LysM domain"/>
    <property type="match status" value="3"/>
</dbReference>
<dbReference type="KEGG" id="dmm:dnm_055690"/>
<dbReference type="SUPFAM" id="SSF53955">
    <property type="entry name" value="Lysozyme-like"/>
    <property type="match status" value="1"/>
</dbReference>
<feature type="chain" id="PRO_5036985155" evidence="1">
    <location>
        <begin position="18"/>
        <end position="560"/>
    </location>
</feature>
<dbReference type="PROSITE" id="PS51782">
    <property type="entry name" value="LYSM"/>
    <property type="match status" value="3"/>
</dbReference>
<feature type="domain" description="LysM" evidence="2">
    <location>
        <begin position="515"/>
        <end position="559"/>
    </location>
</feature>
<protein>
    <submittedName>
        <fullName evidence="3">LysM motif-containing protein</fullName>
    </submittedName>
</protein>
<proteinExistence type="predicted"/>
<keyword evidence="1" id="KW-0732">Signal</keyword>
<dbReference type="GO" id="GO:0008932">
    <property type="term" value="F:lytic endotransglycosylase activity"/>
    <property type="evidence" value="ECO:0007669"/>
    <property type="project" value="TreeGrafter"/>
</dbReference>
<dbReference type="InterPro" id="IPR023346">
    <property type="entry name" value="Lysozyme-like_dom_sf"/>
</dbReference>
<evidence type="ECO:0000313" key="3">
    <source>
        <dbReference type="EMBL" id="QTA89513.1"/>
    </source>
</evidence>
<dbReference type="AlphaFoldDB" id="A0A975BQ08"/>
<dbReference type="RefSeq" id="WP_207678100.1">
    <property type="nucleotide sequence ID" value="NZ_CP061800.1"/>
</dbReference>
<dbReference type="Proteomes" id="UP000663722">
    <property type="component" value="Chromosome"/>
</dbReference>
<dbReference type="Gene3D" id="1.10.530.10">
    <property type="match status" value="1"/>
</dbReference>
<reference evidence="3" key="1">
    <citation type="journal article" date="2021" name="Microb. Physiol.">
        <title>Proteogenomic Insights into the Physiology of Marine, Sulfate-Reducing, Filamentous Desulfonema limicola and Desulfonema magnum.</title>
        <authorList>
            <person name="Schnaars V."/>
            <person name="Wohlbrand L."/>
            <person name="Scheve S."/>
            <person name="Hinrichs C."/>
            <person name="Reinhardt R."/>
            <person name="Rabus R."/>
        </authorList>
    </citation>
    <scope>NUCLEOTIDE SEQUENCE</scope>
    <source>
        <strain evidence="3">4be13</strain>
    </source>
</reference>
<dbReference type="SMART" id="SM00257">
    <property type="entry name" value="LysM"/>
    <property type="match status" value="3"/>
</dbReference>
<dbReference type="InterPro" id="IPR036779">
    <property type="entry name" value="LysM_dom_sf"/>
</dbReference>
<feature type="domain" description="LysM" evidence="2">
    <location>
        <begin position="389"/>
        <end position="433"/>
    </location>
</feature>
<feature type="signal peptide" evidence="1">
    <location>
        <begin position="1"/>
        <end position="17"/>
    </location>
</feature>
<dbReference type="Pfam" id="PF01464">
    <property type="entry name" value="SLT"/>
    <property type="match status" value="1"/>
</dbReference>
<evidence type="ECO:0000259" key="2">
    <source>
        <dbReference type="PROSITE" id="PS51782"/>
    </source>
</evidence>
<evidence type="ECO:0000256" key="1">
    <source>
        <dbReference type="SAM" id="SignalP"/>
    </source>
</evidence>
<feature type="domain" description="LysM" evidence="2">
    <location>
        <begin position="455"/>
        <end position="498"/>
    </location>
</feature>
<dbReference type="PROSITE" id="PS51257">
    <property type="entry name" value="PROKAR_LIPOPROTEIN"/>
    <property type="match status" value="1"/>
</dbReference>
<dbReference type="InterPro" id="IPR008258">
    <property type="entry name" value="Transglycosylase_SLT_dom_1"/>
</dbReference>
<organism evidence="3 4">
    <name type="scientific">Desulfonema magnum</name>
    <dbReference type="NCBI Taxonomy" id="45655"/>
    <lineage>
        <taxon>Bacteria</taxon>
        <taxon>Pseudomonadati</taxon>
        <taxon>Thermodesulfobacteriota</taxon>
        <taxon>Desulfobacteria</taxon>
        <taxon>Desulfobacterales</taxon>
        <taxon>Desulfococcaceae</taxon>
        <taxon>Desulfonema</taxon>
    </lineage>
</organism>
<dbReference type="CDD" id="cd16894">
    <property type="entry name" value="MltD-like"/>
    <property type="match status" value="1"/>
</dbReference>
<evidence type="ECO:0000313" key="4">
    <source>
        <dbReference type="Proteomes" id="UP000663722"/>
    </source>
</evidence>
<dbReference type="Pfam" id="PF01476">
    <property type="entry name" value="LysM"/>
    <property type="match status" value="3"/>
</dbReference>
<dbReference type="PANTHER" id="PTHR33734">
    <property type="entry name" value="LYSM DOMAIN-CONTAINING GPI-ANCHORED PROTEIN 2"/>
    <property type="match status" value="1"/>
</dbReference>
<accession>A0A975BQ08</accession>
<gene>
    <name evidence="3" type="ORF">dnm_055690</name>
</gene>
<dbReference type="PANTHER" id="PTHR33734:SF22">
    <property type="entry name" value="MEMBRANE-BOUND LYTIC MUREIN TRANSGLYCOSYLASE D"/>
    <property type="match status" value="1"/>
</dbReference>
<dbReference type="InterPro" id="IPR018392">
    <property type="entry name" value="LysM"/>
</dbReference>
<dbReference type="EMBL" id="CP061800">
    <property type="protein sequence ID" value="QTA89513.1"/>
    <property type="molecule type" value="Genomic_DNA"/>
</dbReference>
<name>A0A975BQ08_9BACT</name>
<sequence>MKLHIIFLFIFSSALYGCTGTLHNSFPENGMGGYKNFSSDETADQILDKVAEFSEVSLGFREKGEFEKAVQAMDQAYALILDVNTGDDPHLIQRKKDLRLTISKRILELYASRNIAVSGKFNAIPLVMNKYVQTEIDFLMKTYKNNEGFFINAYRRSGMYRPYMVTALKKAGLPEELSWLPLIESGFKVKALSPARALGLWQFIPSTGVRFGLKRDKLIDERLDPEKSTRAAIAYLKELHAIFGDWTTVLAAYNCGEGRVLRVIRSQNANYLDNFWDIYERLPRETARYVPRFLATLHIVRNMEKYGVDSIPTSSPLKYETLTISKQTHLKEIAKIIGVSPKILKTLNPELRRNILPGKKYSLRIPPDKKEILMAKLDDIPVFSIPKFKYHRVKRGETLSRIAKRYHASVKSIRLANKINKRGRIVAGKTLKIPVRGAAAYISKKAGKVKHSRTSRHVVKKGDSLWNIAGRYGTTAKKICKLNKLPNTKLHIGQVLKVPGRGNKNKKTLTKDNLRTYHVKHGDVPFKIAKRHNMPLQRFLRVNDLRPGSKIYPGQKVHVK</sequence>